<feature type="region of interest" description="Disordered" evidence="8">
    <location>
        <begin position="15"/>
        <end position="40"/>
    </location>
</feature>
<comment type="caution">
    <text evidence="10">The sequence shown here is derived from an EMBL/GenBank/DDBJ whole genome shotgun (WGS) entry which is preliminary data.</text>
</comment>
<dbReference type="Proteomes" id="UP001600888">
    <property type="component" value="Unassembled WGS sequence"/>
</dbReference>
<evidence type="ECO:0000256" key="4">
    <source>
        <dbReference type="ARBA" id="ARBA00007920"/>
    </source>
</evidence>
<evidence type="ECO:0000256" key="5">
    <source>
        <dbReference type="ARBA" id="ARBA00022824"/>
    </source>
</evidence>
<comment type="subcellular location">
    <subcellularLocation>
        <location evidence="2">Endoplasmic reticulum</location>
    </subcellularLocation>
    <subcellularLocation>
        <location evidence="3">Membrane</location>
    </subcellularLocation>
    <subcellularLocation>
        <location evidence="1">Mitochondrion</location>
    </subcellularLocation>
</comment>
<name>A0ABR4EXF0_9PEZI</name>
<evidence type="ECO:0000259" key="9">
    <source>
        <dbReference type="Pfam" id="PF05057"/>
    </source>
</evidence>
<evidence type="ECO:0000256" key="7">
    <source>
        <dbReference type="ARBA" id="ARBA00023136"/>
    </source>
</evidence>
<protein>
    <recommendedName>
        <fullName evidence="9">DUF676 domain-containing protein</fullName>
    </recommendedName>
</protein>
<dbReference type="SUPFAM" id="SSF53474">
    <property type="entry name" value="alpha/beta-Hydrolases"/>
    <property type="match status" value="1"/>
</dbReference>
<keyword evidence="7" id="KW-0472">Membrane</keyword>
<evidence type="ECO:0000313" key="10">
    <source>
        <dbReference type="EMBL" id="KAL2287064.1"/>
    </source>
</evidence>
<gene>
    <name evidence="10" type="ORF">FJTKL_06079</name>
</gene>
<evidence type="ECO:0000256" key="8">
    <source>
        <dbReference type="SAM" id="MobiDB-lite"/>
    </source>
</evidence>
<dbReference type="InterPro" id="IPR029058">
    <property type="entry name" value="AB_hydrolase_fold"/>
</dbReference>
<evidence type="ECO:0000256" key="2">
    <source>
        <dbReference type="ARBA" id="ARBA00004240"/>
    </source>
</evidence>
<dbReference type="Pfam" id="PF05057">
    <property type="entry name" value="DUF676"/>
    <property type="match status" value="1"/>
</dbReference>
<dbReference type="Gene3D" id="3.40.50.1820">
    <property type="entry name" value="alpha/beta hydrolase"/>
    <property type="match status" value="1"/>
</dbReference>
<comment type="similarity">
    <text evidence="4">Belongs to the putative lipase ROG1 family.</text>
</comment>
<evidence type="ECO:0000256" key="1">
    <source>
        <dbReference type="ARBA" id="ARBA00004173"/>
    </source>
</evidence>
<dbReference type="InterPro" id="IPR007751">
    <property type="entry name" value="DUF676_lipase-like"/>
</dbReference>
<feature type="compositionally biased region" description="Polar residues" evidence="8">
    <location>
        <begin position="21"/>
        <end position="30"/>
    </location>
</feature>
<accession>A0ABR4EXF0</accession>
<feature type="domain" description="DUF676" evidence="9">
    <location>
        <begin position="66"/>
        <end position="186"/>
    </location>
</feature>
<evidence type="ECO:0000256" key="6">
    <source>
        <dbReference type="ARBA" id="ARBA00023128"/>
    </source>
</evidence>
<keyword evidence="6" id="KW-0496">Mitochondrion</keyword>
<dbReference type="EMBL" id="JBAWTH010000021">
    <property type="protein sequence ID" value="KAL2287064.1"/>
    <property type="molecule type" value="Genomic_DNA"/>
</dbReference>
<evidence type="ECO:0000313" key="11">
    <source>
        <dbReference type="Proteomes" id="UP001600888"/>
    </source>
</evidence>
<dbReference type="InterPro" id="IPR052374">
    <property type="entry name" value="SERAC1"/>
</dbReference>
<organism evidence="10 11">
    <name type="scientific">Diaporthe vaccinii</name>
    <dbReference type="NCBI Taxonomy" id="105482"/>
    <lineage>
        <taxon>Eukaryota</taxon>
        <taxon>Fungi</taxon>
        <taxon>Dikarya</taxon>
        <taxon>Ascomycota</taxon>
        <taxon>Pezizomycotina</taxon>
        <taxon>Sordariomycetes</taxon>
        <taxon>Sordariomycetidae</taxon>
        <taxon>Diaporthales</taxon>
        <taxon>Diaporthaceae</taxon>
        <taxon>Diaporthe</taxon>
        <taxon>Diaporthe eres species complex</taxon>
    </lineage>
</organism>
<dbReference type="PANTHER" id="PTHR48182">
    <property type="entry name" value="PROTEIN SERAC1"/>
    <property type="match status" value="1"/>
</dbReference>
<evidence type="ECO:0000256" key="3">
    <source>
        <dbReference type="ARBA" id="ARBA00004370"/>
    </source>
</evidence>
<keyword evidence="5" id="KW-0256">Endoplasmic reticulum</keyword>
<keyword evidence="11" id="KW-1185">Reference proteome</keyword>
<sequence>MRKLSRRLFRPFKRSTKTRSENGSGTTVTAETFGGPSYVQPQNNREKHGLFELVSATSDDEVSLDIVAVHGLSGDWESTWTDPQSKKLWLRDFIPSQFPSTGLRVWSFGYDSATVFTNSAADIDDAAKALVNALHGERQTKNSRTKPIIFIAHSLGGIIVKRVCRRVQSRDSDTQNKSNKSIQAMNLANERSELWKHVVDSIATLGFAGNKNFVEALKRNSSEFWKISNAFIQPASRLKIIFSFYETAKIGNDIIVDKGSAILELNHERAVPIQGANHRDICRFSSDNSQKYRPVRNALRDIIELALNPVDTNDQEDGRPHH</sequence>
<proteinExistence type="inferred from homology"/>
<reference evidence="10 11" key="1">
    <citation type="submission" date="2024-03" db="EMBL/GenBank/DDBJ databases">
        <title>A high-quality draft genome sequence of Diaporthe vaccinii, a causative agent of upright dieback and viscid rot disease in cranberry plants.</title>
        <authorList>
            <person name="Sarrasin M."/>
            <person name="Lang B.F."/>
            <person name="Burger G."/>
        </authorList>
    </citation>
    <scope>NUCLEOTIDE SEQUENCE [LARGE SCALE GENOMIC DNA]</scope>
    <source>
        <strain evidence="10 11">IS7</strain>
    </source>
</reference>
<dbReference type="PANTHER" id="PTHR48182:SF2">
    <property type="entry name" value="PROTEIN SERAC1"/>
    <property type="match status" value="1"/>
</dbReference>